<dbReference type="InParanoid" id="D2W0Y1"/>
<evidence type="ECO:0000256" key="3">
    <source>
        <dbReference type="SAM" id="Phobius"/>
    </source>
</evidence>
<dbReference type="SUPFAM" id="SSF55073">
    <property type="entry name" value="Nucleotide cyclase"/>
    <property type="match status" value="1"/>
</dbReference>
<evidence type="ECO:0000256" key="2">
    <source>
        <dbReference type="SAM" id="MobiDB-lite"/>
    </source>
</evidence>
<name>D2W0Y1_NAEGR</name>
<dbReference type="GeneID" id="8856974"/>
<keyword evidence="6" id="KW-1185">Reference proteome</keyword>
<dbReference type="Pfam" id="PF13540">
    <property type="entry name" value="RCC1_2"/>
    <property type="match status" value="1"/>
</dbReference>
<evidence type="ECO:0000313" key="5">
    <source>
        <dbReference type="EMBL" id="EFC37223.1"/>
    </source>
</evidence>
<dbReference type="EMBL" id="GG738920">
    <property type="protein sequence ID" value="EFC37223.1"/>
    <property type="molecule type" value="Genomic_DNA"/>
</dbReference>
<dbReference type="Gene3D" id="2.130.10.30">
    <property type="entry name" value="Regulator of chromosome condensation 1/beta-lactamase-inhibitor protein II"/>
    <property type="match status" value="1"/>
</dbReference>
<keyword evidence="3" id="KW-1133">Transmembrane helix</keyword>
<reference evidence="5 6" key="1">
    <citation type="journal article" date="2010" name="Cell">
        <title>The genome of Naegleria gruberi illuminates early eukaryotic versatility.</title>
        <authorList>
            <person name="Fritz-Laylin L.K."/>
            <person name="Prochnik S.E."/>
            <person name="Ginger M.L."/>
            <person name="Dacks J.B."/>
            <person name="Carpenter M.L."/>
            <person name="Field M.C."/>
            <person name="Kuo A."/>
            <person name="Paredez A."/>
            <person name="Chapman J."/>
            <person name="Pham J."/>
            <person name="Shu S."/>
            <person name="Neupane R."/>
            <person name="Cipriano M."/>
            <person name="Mancuso J."/>
            <person name="Tu H."/>
            <person name="Salamov A."/>
            <person name="Lindquist E."/>
            <person name="Shapiro H."/>
            <person name="Lucas S."/>
            <person name="Grigoriev I.V."/>
            <person name="Cande W.Z."/>
            <person name="Fulton C."/>
            <person name="Rokhsar D.S."/>
            <person name="Dawson S.C."/>
        </authorList>
    </citation>
    <scope>NUCLEOTIDE SEQUENCE [LARGE SCALE GENOMIC DNA]</scope>
    <source>
        <strain evidence="5 6">NEG-M</strain>
    </source>
</reference>
<dbReference type="InterPro" id="IPR009091">
    <property type="entry name" value="RCC1/BLIP-II"/>
</dbReference>
<dbReference type="KEGG" id="ngr:NAEGRDRAFT_59796"/>
<dbReference type="PROSITE" id="PS50212">
    <property type="entry name" value="RASGEF_NTER"/>
    <property type="match status" value="1"/>
</dbReference>
<keyword evidence="1" id="KW-0344">Guanine-nucleotide releasing factor</keyword>
<protein>
    <recommendedName>
        <fullName evidence="4">N-terminal Ras-GEF domain-containing protein</fullName>
    </recommendedName>
</protein>
<dbReference type="Gene3D" id="3.30.70.1230">
    <property type="entry name" value="Nucleotide cyclase"/>
    <property type="match status" value="1"/>
</dbReference>
<dbReference type="AlphaFoldDB" id="D2W0Y1"/>
<feature type="domain" description="N-terminal Ras-GEF" evidence="4">
    <location>
        <begin position="843"/>
        <end position="890"/>
    </location>
</feature>
<sequence>MQTAQPSSYHLDGINNCSNSYLFIKGCEMPFSDGWINIDVGLSSLRLFEFKSEEIFGKIKRIGIKKIVCGDYHAIFLLNDGTAFGYGQRTEGQLMVDRNSKQHVVEIPLSNIEDVYCGSSFTYCLIRKSKCEFKMVSFGQNINECCSQRKEEGDRDVIHCNLGDVYYWNDGYSQPMEFPPPNEIVLDVKCGAGKVAILTKHYKDNQRFLYSIGIYEKNFGILRNKYLSRRILWRTYDNTEYLTLFQNYIVFHMKEGLNYSDEDIEEYSNRMFSERFQLDYFGKLFELPIYSSPPRYQILPNVKIEKIVSDLAALSAEGVMTIYYSHLLFNPTLYQKNRTRDMVGVAKINLSLKAVANYLSTIRLLGSGYVVLGDNSGTYLGASLFVNSTTNTIFDLTDRNAGLLLRQFFNMNGNSTNFDNSTSFIMVGELDEISYIITPLKYRLENVDWNIFFILYEQEVTATLMLTTYISIGVTAGVVIIGLLSSLFIGLVVSRPMKFLEKQFKLIKVFDLDNVVSNKSVFREVNSIFNNLDETIDWLKEIKSFVPPYILEQIQNSEQVQKSNTQETVGETNRKSVTSFHSQPHSKGESGASFHTVAQSSYKNSKSLFKMGLIENPSAIITIRTEADSPHILEEAFKELVVALGPVVKVSQGNLQIISYNHFQLSFTANQLDSKLAEKAFETALKIFKASRSIKNPIDVRMGVCVNKSHSGNLGTNTSRHYMVVGKAVELSDKYCELASLMKVNIISDLASFQKSEKFIARPLDRIGFDMEKVIVWEVIDKKNEENDEWLYELERSKENNKFKEYSKVFEMLEEKFWEVNRETDDVIGELGKSISVLENWLNSNNKDSGTVEKLLNHLRKVMNNSYDNISQLKDFVMSYSTAFVSKKLM</sequence>
<dbReference type="SUPFAM" id="SSF50985">
    <property type="entry name" value="RCC1/BLIP-II"/>
    <property type="match status" value="1"/>
</dbReference>
<accession>D2W0Y1</accession>
<keyword evidence="3" id="KW-0812">Transmembrane</keyword>
<dbReference type="InterPro" id="IPR029787">
    <property type="entry name" value="Nucleotide_cyclase"/>
</dbReference>
<dbReference type="InterPro" id="IPR000651">
    <property type="entry name" value="Ras-like_Gua-exchang_fac_N"/>
</dbReference>
<feature type="transmembrane region" description="Helical" evidence="3">
    <location>
        <begin position="469"/>
        <end position="493"/>
    </location>
</feature>
<evidence type="ECO:0000313" key="6">
    <source>
        <dbReference type="Proteomes" id="UP000006671"/>
    </source>
</evidence>
<dbReference type="Gene3D" id="3.30.450.20">
    <property type="entry name" value="PAS domain"/>
    <property type="match status" value="1"/>
</dbReference>
<feature type="compositionally biased region" description="Polar residues" evidence="2">
    <location>
        <begin position="561"/>
        <end position="585"/>
    </location>
</feature>
<proteinExistence type="predicted"/>
<dbReference type="VEuPathDB" id="AmoebaDB:NAEGRDRAFT_59796"/>
<dbReference type="RefSeq" id="XP_002669967.1">
    <property type="nucleotide sequence ID" value="XM_002669921.1"/>
</dbReference>
<evidence type="ECO:0000256" key="1">
    <source>
        <dbReference type="PROSITE-ProRule" id="PRU00135"/>
    </source>
</evidence>
<dbReference type="GO" id="GO:0005085">
    <property type="term" value="F:guanyl-nucleotide exchange factor activity"/>
    <property type="evidence" value="ECO:0007669"/>
    <property type="project" value="UniProtKB-KW"/>
</dbReference>
<organism evidence="6">
    <name type="scientific">Naegleria gruberi</name>
    <name type="common">Amoeba</name>
    <dbReference type="NCBI Taxonomy" id="5762"/>
    <lineage>
        <taxon>Eukaryota</taxon>
        <taxon>Discoba</taxon>
        <taxon>Heterolobosea</taxon>
        <taxon>Tetramitia</taxon>
        <taxon>Eutetramitia</taxon>
        <taxon>Vahlkampfiidae</taxon>
        <taxon>Naegleria</taxon>
    </lineage>
</organism>
<evidence type="ECO:0000259" key="4">
    <source>
        <dbReference type="PROSITE" id="PS50212"/>
    </source>
</evidence>
<keyword evidence="3" id="KW-0472">Membrane</keyword>
<feature type="region of interest" description="Disordered" evidence="2">
    <location>
        <begin position="561"/>
        <end position="594"/>
    </location>
</feature>
<gene>
    <name evidence="5" type="ORF">NAEGRDRAFT_59796</name>
</gene>
<dbReference type="Proteomes" id="UP000006671">
    <property type="component" value="Unassembled WGS sequence"/>
</dbReference>